<dbReference type="PANTHER" id="PTHR35795">
    <property type="entry name" value="SLR1885 PROTEIN"/>
    <property type="match status" value="1"/>
</dbReference>
<dbReference type="InterPro" id="IPR005249">
    <property type="entry name" value="YqeK"/>
</dbReference>
<keyword evidence="4 8" id="KW-0378">Hydrolase</keyword>
<dbReference type="Pfam" id="PF01966">
    <property type="entry name" value="HD"/>
    <property type="match status" value="1"/>
</dbReference>
<feature type="domain" description="HD" evidence="7">
    <location>
        <begin position="30"/>
        <end position="145"/>
    </location>
</feature>
<protein>
    <recommendedName>
        <fullName evidence="1">bis(5'-nucleosyl)-tetraphosphatase (symmetrical)</fullName>
        <ecNumber evidence="1">3.6.1.41</ecNumber>
    </recommendedName>
</protein>
<evidence type="ECO:0000259" key="7">
    <source>
        <dbReference type="PROSITE" id="PS51831"/>
    </source>
</evidence>
<evidence type="ECO:0000256" key="1">
    <source>
        <dbReference type="ARBA" id="ARBA00012506"/>
    </source>
</evidence>
<dbReference type="SMART" id="SM00471">
    <property type="entry name" value="HDc"/>
    <property type="match status" value="1"/>
</dbReference>
<accession>A0ABU8FPT1</accession>
<keyword evidence="5" id="KW-0408">Iron</keyword>
<dbReference type="PROSITE" id="PS51831">
    <property type="entry name" value="HD"/>
    <property type="match status" value="1"/>
</dbReference>
<comment type="caution">
    <text evidence="8">The sequence shown here is derived from an EMBL/GenBank/DDBJ whole genome shotgun (WGS) entry which is preliminary data.</text>
</comment>
<dbReference type="InterPro" id="IPR006674">
    <property type="entry name" value="HD_domain"/>
</dbReference>
<dbReference type="EC" id="3.6.1.41" evidence="1"/>
<keyword evidence="2" id="KW-0479">Metal-binding</keyword>
<keyword evidence="3" id="KW-0547">Nucleotide-binding</keyword>
<dbReference type="EMBL" id="JBAWSX010000017">
    <property type="protein sequence ID" value="MEI4803705.1"/>
    <property type="molecule type" value="Genomic_DNA"/>
</dbReference>
<dbReference type="NCBIfam" id="TIGR00488">
    <property type="entry name" value="bis(5'-nucleosyl)-tetraphosphatase (symmetrical) YqeK"/>
    <property type="match status" value="1"/>
</dbReference>
<dbReference type="InterPro" id="IPR051094">
    <property type="entry name" value="Diverse_Catalytic_Enzymes"/>
</dbReference>
<evidence type="ECO:0000256" key="5">
    <source>
        <dbReference type="ARBA" id="ARBA00023004"/>
    </source>
</evidence>
<keyword evidence="9" id="KW-1185">Reference proteome</keyword>
<dbReference type="InterPro" id="IPR003607">
    <property type="entry name" value="HD/PDEase_dom"/>
</dbReference>
<evidence type="ECO:0000256" key="6">
    <source>
        <dbReference type="ARBA" id="ARBA00049417"/>
    </source>
</evidence>
<evidence type="ECO:0000256" key="3">
    <source>
        <dbReference type="ARBA" id="ARBA00022741"/>
    </source>
</evidence>
<evidence type="ECO:0000256" key="2">
    <source>
        <dbReference type="ARBA" id="ARBA00022723"/>
    </source>
</evidence>
<dbReference type="NCBIfam" id="TIGR00277">
    <property type="entry name" value="HDIG"/>
    <property type="match status" value="1"/>
</dbReference>
<dbReference type="Gene3D" id="1.10.3210.10">
    <property type="entry name" value="Hypothetical protein af1432"/>
    <property type="match status" value="1"/>
</dbReference>
<gene>
    <name evidence="8" type="primary">yqeK</name>
    <name evidence="8" type="ORF">WAZ07_21160</name>
</gene>
<dbReference type="Proteomes" id="UP001372526">
    <property type="component" value="Unassembled WGS sequence"/>
</dbReference>
<sequence>MNQIIHSISLTGDWELDIQHMLEQYNKPHTYEHSVRVANEAKRIAKRFGLDEEEAAIAGYLHDISAIIPNDERIQVAEKMQIEVLQEERIFPMIIHQKISRRIAEDIFKVNNEGILDAISCHTTLRKNATPIDMVLFVADKIEWDQNGTPPYIVEIKEALEQSLEHACFAYISYLWERRENLKVIHPWLEDAYFDLKVKLEVE</sequence>
<dbReference type="GO" id="GO:0008803">
    <property type="term" value="F:bis(5'-nucleosyl)-tetraphosphatase (symmetrical) activity"/>
    <property type="evidence" value="ECO:0007669"/>
    <property type="project" value="UniProtKB-EC"/>
</dbReference>
<reference evidence="8 9" key="1">
    <citation type="submission" date="2024-01" db="EMBL/GenBank/DDBJ databases">
        <title>Seven novel Bacillus-like species.</title>
        <authorList>
            <person name="Liu G."/>
        </authorList>
    </citation>
    <scope>NUCLEOTIDE SEQUENCE [LARGE SCALE GENOMIC DNA]</scope>
    <source>
        <strain evidence="8 9">FJAT-51639</strain>
    </source>
</reference>
<dbReference type="SUPFAM" id="SSF109604">
    <property type="entry name" value="HD-domain/PDEase-like"/>
    <property type="match status" value="1"/>
</dbReference>
<dbReference type="CDD" id="cd00077">
    <property type="entry name" value="HDc"/>
    <property type="match status" value="1"/>
</dbReference>
<dbReference type="InterPro" id="IPR006675">
    <property type="entry name" value="HDIG_dom"/>
</dbReference>
<name>A0ABU8FPT1_9BACI</name>
<evidence type="ECO:0000256" key="4">
    <source>
        <dbReference type="ARBA" id="ARBA00022801"/>
    </source>
</evidence>
<organism evidence="8 9">
    <name type="scientific">Bacillus bruguierae</name>
    <dbReference type="NCBI Taxonomy" id="3127667"/>
    <lineage>
        <taxon>Bacteria</taxon>
        <taxon>Bacillati</taxon>
        <taxon>Bacillota</taxon>
        <taxon>Bacilli</taxon>
        <taxon>Bacillales</taxon>
        <taxon>Bacillaceae</taxon>
        <taxon>Bacillus</taxon>
    </lineage>
</organism>
<evidence type="ECO:0000313" key="9">
    <source>
        <dbReference type="Proteomes" id="UP001372526"/>
    </source>
</evidence>
<comment type="catalytic activity">
    <reaction evidence="6">
        <text>P(1),P(4)-bis(5'-adenosyl) tetraphosphate + H2O = 2 ADP + 2 H(+)</text>
        <dbReference type="Rhea" id="RHEA:24252"/>
        <dbReference type="ChEBI" id="CHEBI:15377"/>
        <dbReference type="ChEBI" id="CHEBI:15378"/>
        <dbReference type="ChEBI" id="CHEBI:58141"/>
        <dbReference type="ChEBI" id="CHEBI:456216"/>
        <dbReference type="EC" id="3.6.1.41"/>
    </reaction>
</comment>
<proteinExistence type="predicted"/>
<dbReference type="PANTHER" id="PTHR35795:SF1">
    <property type="entry name" value="BIS(5'-NUCLEOSYL)-TETRAPHOSPHATASE, SYMMETRICAL"/>
    <property type="match status" value="1"/>
</dbReference>
<evidence type="ECO:0000313" key="8">
    <source>
        <dbReference type="EMBL" id="MEI4803705.1"/>
    </source>
</evidence>
<dbReference type="RefSeq" id="WP_336474019.1">
    <property type="nucleotide sequence ID" value="NZ_JBAWSX010000017.1"/>
</dbReference>